<reference evidence="1" key="1">
    <citation type="submission" date="2016-09" db="EMBL/GenBank/DDBJ databases">
        <authorList>
            <person name="Capua I."/>
            <person name="De Benedictis P."/>
            <person name="Joannis T."/>
            <person name="Lombin L.H."/>
            <person name="Cattoli G."/>
        </authorList>
    </citation>
    <scope>NUCLEOTIDE SEQUENCE</scope>
    <source>
        <strain evidence="1">B9</strain>
    </source>
</reference>
<organism evidence="1">
    <name type="scientific">Cupriavidus necator</name>
    <name type="common">Alcaligenes eutrophus</name>
    <name type="synonym">Ralstonia eutropha</name>
    <dbReference type="NCBI Taxonomy" id="106590"/>
    <lineage>
        <taxon>Bacteria</taxon>
        <taxon>Pseudomonadati</taxon>
        <taxon>Pseudomonadota</taxon>
        <taxon>Betaproteobacteria</taxon>
        <taxon>Burkholderiales</taxon>
        <taxon>Burkholderiaceae</taxon>
        <taxon>Cupriavidus</taxon>
    </lineage>
</organism>
<gene>
    <name evidence="1" type="ORF">CNECB9_2710004</name>
</gene>
<accession>A0A1K0IFD5</accession>
<protein>
    <submittedName>
        <fullName evidence="1">Uncharacterized protein</fullName>
    </submittedName>
</protein>
<dbReference type="AlphaFoldDB" id="A0A1K0IFD5"/>
<dbReference type="EMBL" id="FMSH01000192">
    <property type="protein sequence ID" value="SCU76053.1"/>
    <property type="molecule type" value="Genomic_DNA"/>
</dbReference>
<sequence length="87" mass="10029">MHKGDSYCRVCGYELSSPPWGDDGYSPTWEICPCCGTEIGYEDCTPANAHEMRNRWVSGGKQWFDKSKKPVDWSYDCQSKHIPKDYI</sequence>
<name>A0A1K0IFD5_CUPNE</name>
<proteinExistence type="predicted"/>
<evidence type="ECO:0000313" key="1">
    <source>
        <dbReference type="EMBL" id="SCU76053.1"/>
    </source>
</evidence>